<evidence type="ECO:0000256" key="1">
    <source>
        <dbReference type="SAM" id="MobiDB-lite"/>
    </source>
</evidence>
<name>A0A383CBF3_9ZZZZ</name>
<evidence type="ECO:0000313" key="3">
    <source>
        <dbReference type="EMBL" id="SVE29716.1"/>
    </source>
</evidence>
<dbReference type="EMBL" id="UINC01207575">
    <property type="protein sequence ID" value="SVE29716.1"/>
    <property type="molecule type" value="Genomic_DNA"/>
</dbReference>
<keyword evidence="2" id="KW-1133">Transmembrane helix</keyword>
<gene>
    <name evidence="3" type="ORF">METZ01_LOCUS482570</name>
</gene>
<organism evidence="3">
    <name type="scientific">marine metagenome</name>
    <dbReference type="NCBI Taxonomy" id="408172"/>
    <lineage>
        <taxon>unclassified sequences</taxon>
        <taxon>metagenomes</taxon>
        <taxon>ecological metagenomes</taxon>
    </lineage>
</organism>
<feature type="region of interest" description="Disordered" evidence="1">
    <location>
        <begin position="61"/>
        <end position="86"/>
    </location>
</feature>
<proteinExistence type="predicted"/>
<feature type="compositionally biased region" description="Basic and acidic residues" evidence="1">
    <location>
        <begin position="64"/>
        <end position="86"/>
    </location>
</feature>
<evidence type="ECO:0000256" key="2">
    <source>
        <dbReference type="SAM" id="Phobius"/>
    </source>
</evidence>
<keyword evidence="2" id="KW-0472">Membrane</keyword>
<dbReference type="AlphaFoldDB" id="A0A383CBF3"/>
<keyword evidence="2" id="KW-0812">Transmembrane</keyword>
<protein>
    <submittedName>
        <fullName evidence="3">Uncharacterized protein</fullName>
    </submittedName>
</protein>
<feature type="transmembrane region" description="Helical" evidence="2">
    <location>
        <begin position="12"/>
        <end position="30"/>
    </location>
</feature>
<reference evidence="3" key="1">
    <citation type="submission" date="2018-05" db="EMBL/GenBank/DDBJ databases">
        <authorList>
            <person name="Lanie J.A."/>
            <person name="Ng W.-L."/>
            <person name="Kazmierczak K.M."/>
            <person name="Andrzejewski T.M."/>
            <person name="Davidsen T.M."/>
            <person name="Wayne K.J."/>
            <person name="Tettelin H."/>
            <person name="Glass J.I."/>
            <person name="Rusch D."/>
            <person name="Podicherti R."/>
            <person name="Tsui H.-C.T."/>
            <person name="Winkler M.E."/>
        </authorList>
    </citation>
    <scope>NUCLEOTIDE SEQUENCE</scope>
</reference>
<accession>A0A383CBF3</accession>
<sequence>MNLLLAASENFMIILGVAIFLLILICIFLYEKPTCPHCLQVVNKGATRCHHCHEWFRTLMPPGKKPDEEGRKFKDTRKYDKKGGKL</sequence>